<gene>
    <name evidence="7" type="ORF">SAMN05216378_1650</name>
</gene>
<organism evidence="7 8">
    <name type="scientific">Paenibacillus catalpae</name>
    <dbReference type="NCBI Taxonomy" id="1045775"/>
    <lineage>
        <taxon>Bacteria</taxon>
        <taxon>Bacillati</taxon>
        <taxon>Bacillota</taxon>
        <taxon>Bacilli</taxon>
        <taxon>Bacillales</taxon>
        <taxon>Paenibacillaceae</taxon>
        <taxon>Paenibacillus</taxon>
    </lineage>
</organism>
<dbReference type="PANTHER" id="PTHR30204">
    <property type="entry name" value="REDOX-CYCLING DRUG-SENSING TRANSCRIPTIONAL ACTIVATOR SOXR"/>
    <property type="match status" value="1"/>
</dbReference>
<dbReference type="PROSITE" id="PS50937">
    <property type="entry name" value="HTH_MERR_2"/>
    <property type="match status" value="1"/>
</dbReference>
<dbReference type="Pfam" id="PF13411">
    <property type="entry name" value="MerR_1"/>
    <property type="match status" value="1"/>
</dbReference>
<dbReference type="RefSeq" id="WP_091183180.1">
    <property type="nucleotide sequence ID" value="NZ_FOMT01000001.1"/>
</dbReference>
<dbReference type="InterPro" id="IPR000551">
    <property type="entry name" value="MerR-type_HTH_dom"/>
</dbReference>
<dbReference type="PRINTS" id="PR00040">
    <property type="entry name" value="HTHMERR"/>
</dbReference>
<keyword evidence="1" id="KW-0805">Transcription regulation</keyword>
<dbReference type="SUPFAM" id="SSF89082">
    <property type="entry name" value="Antibiotic binding domain of TipA-like multidrug resistance regulators"/>
    <property type="match status" value="1"/>
</dbReference>
<dbReference type="Pfam" id="PF07739">
    <property type="entry name" value="TipAS"/>
    <property type="match status" value="1"/>
</dbReference>
<evidence type="ECO:0000256" key="3">
    <source>
        <dbReference type="ARBA" id="ARBA00023159"/>
    </source>
</evidence>
<dbReference type="EMBL" id="FOMT01000001">
    <property type="protein sequence ID" value="SFD83472.1"/>
    <property type="molecule type" value="Genomic_DNA"/>
</dbReference>
<dbReference type="InterPro" id="IPR012925">
    <property type="entry name" value="TipAS_dom"/>
</dbReference>
<reference evidence="8" key="1">
    <citation type="submission" date="2016-10" db="EMBL/GenBank/DDBJ databases">
        <authorList>
            <person name="Varghese N."/>
            <person name="Submissions S."/>
        </authorList>
    </citation>
    <scope>NUCLEOTIDE SEQUENCE [LARGE SCALE GENOMIC DNA]</scope>
    <source>
        <strain evidence="8">CGMCC 1.10784</strain>
    </source>
</reference>
<dbReference type="InterPro" id="IPR036244">
    <property type="entry name" value="TipA-like_antibiotic-bd"/>
</dbReference>
<dbReference type="Gene3D" id="1.10.490.50">
    <property type="entry name" value="Antibiotic binding domain of TipA-like multidrug resistance regulators"/>
    <property type="match status" value="1"/>
</dbReference>
<evidence type="ECO:0000313" key="8">
    <source>
        <dbReference type="Proteomes" id="UP000198855"/>
    </source>
</evidence>
<evidence type="ECO:0000256" key="1">
    <source>
        <dbReference type="ARBA" id="ARBA00023015"/>
    </source>
</evidence>
<dbReference type="PANTHER" id="PTHR30204:SF90">
    <property type="entry name" value="HTH-TYPE TRANSCRIPTIONAL ACTIVATOR MTA"/>
    <property type="match status" value="1"/>
</dbReference>
<evidence type="ECO:0000313" key="7">
    <source>
        <dbReference type="EMBL" id="SFD83472.1"/>
    </source>
</evidence>
<evidence type="ECO:0000256" key="5">
    <source>
        <dbReference type="SAM" id="Coils"/>
    </source>
</evidence>
<protein>
    <submittedName>
        <fullName evidence="7">DNA-binding transcriptional regulator, MerR family</fullName>
    </submittedName>
</protein>
<keyword evidence="2 7" id="KW-0238">DNA-binding</keyword>
<dbReference type="CDD" id="cd01106">
    <property type="entry name" value="HTH_TipAL-Mta"/>
    <property type="match status" value="1"/>
</dbReference>
<dbReference type="InterPro" id="IPR047057">
    <property type="entry name" value="MerR_fam"/>
</dbReference>
<accession>A0A1I1VK77</accession>
<dbReference type="STRING" id="1045775.SAMN05216378_1650"/>
<name>A0A1I1VK77_9BACL</name>
<evidence type="ECO:0000259" key="6">
    <source>
        <dbReference type="PROSITE" id="PS50937"/>
    </source>
</evidence>
<keyword evidence="8" id="KW-1185">Reference proteome</keyword>
<sequence>MEYTVQKLGQLAGVSTRTLRYYDELGLLKPARVSSSGYRIYGEAEVDLLQQILFFRELGIGLEQIKQIVTDPSFDKANALKEHHEQLLDRRRQLDELIRNVELSIEHAEGRINMSDKQKFEGFKQKMIDENEKKYGKEIREKYGDDTVNASNAKLSHMTQEQFEEVTQLAEEVKTTLAAAFKTGDPAGDLAQKAADLHKRWLCYYWKEYSKEAHAGLAQMYVDDERFTAYYDTEQPGMAVFLRDAIHIYTGVIQP</sequence>
<dbReference type="GO" id="GO:0003700">
    <property type="term" value="F:DNA-binding transcription factor activity"/>
    <property type="evidence" value="ECO:0007669"/>
    <property type="project" value="InterPro"/>
</dbReference>
<keyword evidence="5" id="KW-0175">Coiled coil</keyword>
<dbReference type="OrthoDB" id="9814833at2"/>
<proteinExistence type="predicted"/>
<keyword evidence="4" id="KW-0804">Transcription</keyword>
<evidence type="ECO:0000256" key="2">
    <source>
        <dbReference type="ARBA" id="ARBA00023125"/>
    </source>
</evidence>
<keyword evidence="3" id="KW-0010">Activator</keyword>
<dbReference type="InterPro" id="IPR009061">
    <property type="entry name" value="DNA-bd_dom_put_sf"/>
</dbReference>
<feature type="domain" description="HTH merR-type" evidence="6">
    <location>
        <begin position="1"/>
        <end position="71"/>
    </location>
</feature>
<dbReference type="SUPFAM" id="SSF46955">
    <property type="entry name" value="Putative DNA-binding domain"/>
    <property type="match status" value="1"/>
</dbReference>
<dbReference type="AlphaFoldDB" id="A0A1I1VK77"/>
<feature type="coiled-coil region" evidence="5">
    <location>
        <begin position="77"/>
        <end position="111"/>
    </location>
</feature>
<dbReference type="Proteomes" id="UP000198855">
    <property type="component" value="Unassembled WGS sequence"/>
</dbReference>
<dbReference type="SMART" id="SM00422">
    <property type="entry name" value="HTH_MERR"/>
    <property type="match status" value="1"/>
</dbReference>
<dbReference type="Gene3D" id="1.10.1660.10">
    <property type="match status" value="1"/>
</dbReference>
<evidence type="ECO:0000256" key="4">
    <source>
        <dbReference type="ARBA" id="ARBA00023163"/>
    </source>
</evidence>
<dbReference type="GO" id="GO:0003677">
    <property type="term" value="F:DNA binding"/>
    <property type="evidence" value="ECO:0007669"/>
    <property type="project" value="UniProtKB-KW"/>
</dbReference>